<evidence type="ECO:0000259" key="7">
    <source>
        <dbReference type="PROSITE" id="PS50115"/>
    </source>
</evidence>
<dbReference type="Gene3D" id="1.10.220.150">
    <property type="entry name" value="Arf GTPase activating protein"/>
    <property type="match status" value="1"/>
</dbReference>
<evidence type="ECO:0000256" key="4">
    <source>
        <dbReference type="ARBA" id="ARBA00022833"/>
    </source>
</evidence>
<dbReference type="Pfam" id="PF01412">
    <property type="entry name" value="ArfGap"/>
    <property type="match status" value="1"/>
</dbReference>
<dbReference type="Proteomes" id="UP000018208">
    <property type="component" value="Unassembled WGS sequence"/>
</dbReference>
<feature type="compositionally biased region" description="Low complexity" evidence="6">
    <location>
        <begin position="289"/>
        <end position="303"/>
    </location>
</feature>
<accession>V6LDS3</accession>
<evidence type="ECO:0000313" key="10">
    <source>
        <dbReference type="Proteomes" id="UP000018208"/>
    </source>
</evidence>
<dbReference type="InterPro" id="IPR038508">
    <property type="entry name" value="ArfGAP_dom_sf"/>
</dbReference>
<evidence type="ECO:0000256" key="3">
    <source>
        <dbReference type="ARBA" id="ARBA00022771"/>
    </source>
</evidence>
<feature type="compositionally biased region" description="Low complexity" evidence="6">
    <location>
        <begin position="199"/>
        <end position="232"/>
    </location>
</feature>
<dbReference type="InterPro" id="IPR001164">
    <property type="entry name" value="ArfGAP_dom"/>
</dbReference>
<dbReference type="PANTHER" id="PTHR46419">
    <property type="entry name" value="ADP-RIBOSYLATION FACTOR GTPASE-ACTIVATING PROTEIN AGD5"/>
    <property type="match status" value="1"/>
</dbReference>
<dbReference type="SUPFAM" id="SSF57863">
    <property type="entry name" value="ArfGap/RecO-like zinc finger"/>
    <property type="match status" value="1"/>
</dbReference>
<keyword evidence="1" id="KW-0343">GTPase activation</keyword>
<feature type="region of interest" description="Disordered" evidence="6">
    <location>
        <begin position="186"/>
        <end position="232"/>
    </location>
</feature>
<organism evidence="8">
    <name type="scientific">Spironucleus salmonicida</name>
    <dbReference type="NCBI Taxonomy" id="348837"/>
    <lineage>
        <taxon>Eukaryota</taxon>
        <taxon>Metamonada</taxon>
        <taxon>Diplomonadida</taxon>
        <taxon>Hexamitidae</taxon>
        <taxon>Hexamitinae</taxon>
        <taxon>Spironucleus</taxon>
    </lineage>
</organism>
<evidence type="ECO:0000313" key="9">
    <source>
        <dbReference type="EMBL" id="KAH0575931.1"/>
    </source>
</evidence>
<dbReference type="VEuPathDB" id="GiardiaDB:SS50377_21465"/>
<dbReference type="SMART" id="SM00105">
    <property type="entry name" value="ArfGap"/>
    <property type="match status" value="1"/>
</dbReference>
<dbReference type="PANTHER" id="PTHR46419:SF2">
    <property type="entry name" value="ADP-RIBOSYLATION FACTOR GTPASE-ACTIVATING PROTEIN AGD5"/>
    <property type="match status" value="1"/>
</dbReference>
<dbReference type="InterPro" id="IPR037278">
    <property type="entry name" value="ARFGAP/RecO"/>
</dbReference>
<evidence type="ECO:0000313" key="8">
    <source>
        <dbReference type="EMBL" id="EST42413.1"/>
    </source>
</evidence>
<gene>
    <name evidence="8" type="ORF">SS50377_17968</name>
    <name evidence="9" type="ORF">SS50377_21465</name>
</gene>
<evidence type="ECO:0000256" key="5">
    <source>
        <dbReference type="PROSITE-ProRule" id="PRU00288"/>
    </source>
</evidence>
<dbReference type="EMBL" id="AUWU02000002">
    <property type="protein sequence ID" value="KAH0575931.1"/>
    <property type="molecule type" value="Genomic_DNA"/>
</dbReference>
<dbReference type="PROSITE" id="PS50115">
    <property type="entry name" value="ARFGAP"/>
    <property type="match status" value="1"/>
</dbReference>
<protein>
    <submittedName>
        <fullName evidence="8">ARF GAP domain-containing protein</fullName>
    </submittedName>
    <submittedName>
        <fullName evidence="9">GTPase activating protein for ARF</fullName>
    </submittedName>
</protein>
<keyword evidence="4" id="KW-0862">Zinc</keyword>
<dbReference type="GO" id="GO:0008270">
    <property type="term" value="F:zinc ion binding"/>
    <property type="evidence" value="ECO:0007669"/>
    <property type="project" value="UniProtKB-KW"/>
</dbReference>
<dbReference type="InterPro" id="IPR044520">
    <property type="entry name" value="ARF_GAP_AGD5/15"/>
</dbReference>
<evidence type="ECO:0000256" key="1">
    <source>
        <dbReference type="ARBA" id="ARBA00022468"/>
    </source>
</evidence>
<sequence>MSTKGPWTSLELSLKTQLEQLQKHAVNEECADCTSKGPRWAVFNHGIFVCIKCSGQHRNLGRAISKVKSINMDRWIQDQFDQMIGNELANKIHMCNAPPEIQKPKENEDHKRVKFIEQKYMKNYWRANAEQESQIRQGLVVVAQHQVQQQPQQIQQQPQQQYQQQQQQFQPQVQPQPNMNQLIQQNHTQQVQPPHMFSQQPMQQIQQYNKPQFQQQLQQPIPQQPQYQAPQQQQVQYQQPIVPQQQVIQNQTFTQPQQEIQLTPSPQVPQVEDLLDMFEIKTTEHLPHQQPIITTQETPQKPQFHVPQIRKPTVQQSSKPKQSANQNAKQSHLDW</sequence>
<dbReference type="AlphaFoldDB" id="V6LDS3"/>
<keyword evidence="3 5" id="KW-0863">Zinc-finger</keyword>
<proteinExistence type="predicted"/>
<dbReference type="EMBL" id="KI546160">
    <property type="protein sequence ID" value="EST42413.1"/>
    <property type="molecule type" value="Genomic_DNA"/>
</dbReference>
<dbReference type="PRINTS" id="PR00405">
    <property type="entry name" value="REVINTRACTNG"/>
</dbReference>
<feature type="compositionally biased region" description="Polar residues" evidence="6">
    <location>
        <begin position="313"/>
        <end position="335"/>
    </location>
</feature>
<reference evidence="9" key="2">
    <citation type="submission" date="2020-12" db="EMBL/GenBank/DDBJ databases">
        <title>New Spironucleus salmonicida genome in near-complete chromosomes.</title>
        <authorList>
            <person name="Xu F."/>
            <person name="Kurt Z."/>
            <person name="Jimenez-Gonzalez A."/>
            <person name="Astvaldsson A."/>
            <person name="Andersson J.O."/>
            <person name="Svard S.G."/>
        </authorList>
    </citation>
    <scope>NUCLEOTIDE SEQUENCE</scope>
    <source>
        <strain evidence="9">ATCC 50377</strain>
    </source>
</reference>
<name>V6LDS3_9EUKA</name>
<keyword evidence="2" id="KW-0479">Metal-binding</keyword>
<evidence type="ECO:0000256" key="2">
    <source>
        <dbReference type="ARBA" id="ARBA00022723"/>
    </source>
</evidence>
<dbReference type="CDD" id="cd08204">
    <property type="entry name" value="ArfGap"/>
    <property type="match status" value="1"/>
</dbReference>
<evidence type="ECO:0000256" key="6">
    <source>
        <dbReference type="SAM" id="MobiDB-lite"/>
    </source>
</evidence>
<feature type="domain" description="Arf-GAP" evidence="7">
    <location>
        <begin position="15"/>
        <end position="134"/>
    </location>
</feature>
<dbReference type="FunFam" id="1.10.220.150:FF:000009">
    <property type="entry name" value="stromal membrane-associated protein 1 isoform X1"/>
    <property type="match status" value="1"/>
</dbReference>
<reference evidence="8 9" key="1">
    <citation type="journal article" date="2014" name="PLoS Genet.">
        <title>The Genome of Spironucleus salmonicida Highlights a Fish Pathogen Adapted to Fluctuating Environments.</title>
        <authorList>
            <person name="Xu F."/>
            <person name="Jerlstrom-Hultqvist J."/>
            <person name="Einarsson E."/>
            <person name="Astvaldsson A."/>
            <person name="Svard S.G."/>
            <person name="Andersson J.O."/>
        </authorList>
    </citation>
    <scope>NUCLEOTIDE SEQUENCE</scope>
    <source>
        <strain evidence="9">ATCC 50377</strain>
    </source>
</reference>
<keyword evidence="10" id="KW-1185">Reference proteome</keyword>
<dbReference type="GO" id="GO:0005096">
    <property type="term" value="F:GTPase activator activity"/>
    <property type="evidence" value="ECO:0007669"/>
    <property type="project" value="UniProtKB-KW"/>
</dbReference>
<feature type="region of interest" description="Disordered" evidence="6">
    <location>
        <begin position="286"/>
        <end position="335"/>
    </location>
</feature>
<dbReference type="OrthoDB" id="10266696at2759"/>